<dbReference type="GeneID" id="106807642"/>
<dbReference type="RefSeq" id="XP_014665539.1">
    <property type="nucleotide sequence ID" value="XM_014810053.1"/>
</dbReference>
<reference evidence="2" key="1">
    <citation type="submission" date="2025-08" db="UniProtKB">
        <authorList>
            <consortium name="RefSeq"/>
        </authorList>
    </citation>
    <scope>IDENTIFICATION</scope>
</reference>
<dbReference type="Proteomes" id="UP000695022">
    <property type="component" value="Unplaced"/>
</dbReference>
<evidence type="ECO:0000313" key="1">
    <source>
        <dbReference type="Proteomes" id="UP000695022"/>
    </source>
</evidence>
<protein>
    <submittedName>
        <fullName evidence="2">Uncharacterized protein LOC106807642</fullName>
    </submittedName>
</protein>
<name>A0ABM1E018_PRICU</name>
<organism evidence="1 2">
    <name type="scientific">Priapulus caudatus</name>
    <name type="common">Priapulid worm</name>
    <dbReference type="NCBI Taxonomy" id="37621"/>
    <lineage>
        <taxon>Eukaryota</taxon>
        <taxon>Metazoa</taxon>
        <taxon>Ecdysozoa</taxon>
        <taxon>Scalidophora</taxon>
        <taxon>Priapulida</taxon>
        <taxon>Priapulimorpha</taxon>
        <taxon>Priapulimorphida</taxon>
        <taxon>Priapulidae</taxon>
        <taxon>Priapulus</taxon>
    </lineage>
</organism>
<proteinExistence type="predicted"/>
<accession>A0ABM1E018</accession>
<evidence type="ECO:0000313" key="2">
    <source>
        <dbReference type="RefSeq" id="XP_014665539.1"/>
    </source>
</evidence>
<sequence length="532" mass="56831">MKVRAVSTISDTVAISICDISFTAGINIAYLPPRDAMIYTYTETTSELGSGNSEVVVELTRITNTENYPSRTDFHPEFNIISGTVSVVAGFPVPFVLTEPASHSMNMDKGQVVPIQFDIRLSRVEKLSVPGRITHRATTGYHHFICQLATNKDGEIRAGIPDERSTISGIIDMATIALGTCANFGDASVAYTNGENNVEIKLAFKLAKDSDLDTISKVSAGMQYSAMDPWVGLMPFTTVDTYTPGEINGSTYSVSPVDPPLTTPLVRVFYRVKLPRGFRTHAAVEITASTDMSICDIKLITVSKNYPCLDELLAAPPPLTTTLSADLLRIKKARYELGYLMNGGGIYAPYNSDVLIDDDDLLVFEVTGMLQSGYGSSETITGSLITSSATLALPTHNVGAAAATAMGGAAISVLSFTDVASGGATGIVGIGGIASMELKLDVPANSIHGVVIDLSVTEQSLLDFCGIRTITIGDNIPCVKEELFREHQDIVMSSGSTTYDQLTVNVGLVCNTGLLTEPVQNQILIKACFKCR</sequence>
<keyword evidence="1" id="KW-1185">Reference proteome</keyword>
<gene>
    <name evidence="2" type="primary">LOC106807642</name>
</gene>